<sequence length="444" mass="46878">MTADPVPPRATLRARDAFAITIGIVVGAGIFRTPSLIAGASGSEFVMLAAWVVGGLLSIVGALCYAELATTYPQAGGDYTYLRRAYGPRPAFLFAWARVSVIQTGSIALLCFIVGDYMGQLFDLGPWSSAFYAANAVVLLTIVNWIGTRQGAAVQTWLTIAEIIGVLVIVVAGLMFAPTDIAPVPGSGGDSAIGLILVFVLLTYGGWNEAVYVTSEVRDAKKWMPRVLILSLIAVASLYVLVNLAYLKVLGLGGMAEHNAVAAEVMGRVFGPTGAVLMSVIVVAAALTSANATLITGARSVYAVGRDFPALGFIGRWDARSGTPRAAIMTQGVLALALVGLGAFARDGFEVAVEYTAPVFWLFFLLVGVALFVLRRRDPDLPRPFRVPLYPVLPLLFCTTSAYLLYSSLAYTGRGALVGVVVLAVGGLLLLLFKPTLHSEETPP</sequence>
<evidence type="ECO:0000313" key="6">
    <source>
        <dbReference type="EMBL" id="MEF3080720.1"/>
    </source>
</evidence>
<keyword evidence="3 5" id="KW-1133">Transmembrane helix</keyword>
<evidence type="ECO:0000256" key="2">
    <source>
        <dbReference type="ARBA" id="ARBA00022692"/>
    </source>
</evidence>
<dbReference type="PANTHER" id="PTHR11785">
    <property type="entry name" value="AMINO ACID TRANSPORTER"/>
    <property type="match status" value="1"/>
</dbReference>
<feature type="transmembrane region" description="Helical" evidence="5">
    <location>
        <begin position="91"/>
        <end position="115"/>
    </location>
</feature>
<dbReference type="Proteomes" id="UP001358324">
    <property type="component" value="Unassembled WGS sequence"/>
</dbReference>
<feature type="transmembrane region" description="Helical" evidence="5">
    <location>
        <begin position="326"/>
        <end position="345"/>
    </location>
</feature>
<comment type="caution">
    <text evidence="6">The sequence shown here is derived from an EMBL/GenBank/DDBJ whole genome shotgun (WGS) entry which is preliminary data.</text>
</comment>
<keyword evidence="2 5" id="KW-0812">Transmembrane</keyword>
<feature type="transmembrane region" description="Helical" evidence="5">
    <location>
        <begin position="45"/>
        <end position="70"/>
    </location>
</feature>
<dbReference type="InterPro" id="IPR002293">
    <property type="entry name" value="AA/rel_permease1"/>
</dbReference>
<feature type="transmembrane region" description="Helical" evidence="5">
    <location>
        <begin position="189"/>
        <end position="207"/>
    </location>
</feature>
<feature type="transmembrane region" description="Helical" evidence="5">
    <location>
        <begin position="357"/>
        <end position="375"/>
    </location>
</feature>
<dbReference type="Gene3D" id="1.20.1740.10">
    <property type="entry name" value="Amino acid/polyamine transporter I"/>
    <property type="match status" value="1"/>
</dbReference>
<evidence type="ECO:0000256" key="4">
    <source>
        <dbReference type="ARBA" id="ARBA00023136"/>
    </source>
</evidence>
<keyword evidence="7" id="KW-1185">Reference proteome</keyword>
<feature type="transmembrane region" description="Helical" evidence="5">
    <location>
        <begin position="227"/>
        <end position="249"/>
    </location>
</feature>
<proteinExistence type="predicted"/>
<accession>A0ABU7WAQ8</accession>
<feature type="transmembrane region" description="Helical" evidence="5">
    <location>
        <begin position="127"/>
        <end position="146"/>
    </location>
</feature>
<keyword evidence="4 5" id="KW-0472">Membrane</keyword>
<organism evidence="6 7">
    <name type="scientific">Luteimonas flava</name>
    <dbReference type="NCBI Taxonomy" id="3115822"/>
    <lineage>
        <taxon>Bacteria</taxon>
        <taxon>Pseudomonadati</taxon>
        <taxon>Pseudomonadota</taxon>
        <taxon>Gammaproteobacteria</taxon>
        <taxon>Lysobacterales</taxon>
        <taxon>Lysobacteraceae</taxon>
        <taxon>Luteimonas</taxon>
    </lineage>
</organism>
<dbReference type="RefSeq" id="WP_332076485.1">
    <property type="nucleotide sequence ID" value="NZ_JAZHBM010000001.1"/>
</dbReference>
<dbReference type="InterPro" id="IPR050598">
    <property type="entry name" value="AminoAcid_Transporter"/>
</dbReference>
<evidence type="ECO:0000256" key="1">
    <source>
        <dbReference type="ARBA" id="ARBA00004141"/>
    </source>
</evidence>
<reference evidence="6 7" key="1">
    <citation type="submission" date="2024-01" db="EMBL/GenBank/DDBJ databases">
        <title>Novel species of the genus Luteimonas isolated from rivers.</title>
        <authorList>
            <person name="Lu H."/>
        </authorList>
    </citation>
    <scope>NUCLEOTIDE SEQUENCE [LARGE SCALE GENOMIC DNA]</scope>
    <source>
        <strain evidence="6 7">SMYT11W</strain>
    </source>
</reference>
<feature type="transmembrane region" description="Helical" evidence="5">
    <location>
        <begin position="269"/>
        <end position="290"/>
    </location>
</feature>
<dbReference type="PANTHER" id="PTHR11785:SF512">
    <property type="entry name" value="SOBREMESA, ISOFORM B"/>
    <property type="match status" value="1"/>
</dbReference>
<evidence type="ECO:0000256" key="5">
    <source>
        <dbReference type="SAM" id="Phobius"/>
    </source>
</evidence>
<evidence type="ECO:0000313" key="7">
    <source>
        <dbReference type="Proteomes" id="UP001358324"/>
    </source>
</evidence>
<feature type="transmembrane region" description="Helical" evidence="5">
    <location>
        <begin position="158"/>
        <end position="177"/>
    </location>
</feature>
<gene>
    <name evidence="6" type="ORF">V3391_00615</name>
</gene>
<dbReference type="Pfam" id="PF13520">
    <property type="entry name" value="AA_permease_2"/>
    <property type="match status" value="1"/>
</dbReference>
<dbReference type="EMBL" id="JAZHBM010000001">
    <property type="protein sequence ID" value="MEF3080720.1"/>
    <property type="molecule type" value="Genomic_DNA"/>
</dbReference>
<feature type="transmembrane region" description="Helical" evidence="5">
    <location>
        <begin position="387"/>
        <end position="406"/>
    </location>
</feature>
<comment type="subcellular location">
    <subcellularLocation>
        <location evidence="1">Membrane</location>
        <topology evidence="1">Multi-pass membrane protein</topology>
    </subcellularLocation>
</comment>
<feature type="transmembrane region" description="Helical" evidence="5">
    <location>
        <begin position="412"/>
        <end position="433"/>
    </location>
</feature>
<protein>
    <submittedName>
        <fullName evidence="6">Amino acid permease</fullName>
    </submittedName>
</protein>
<feature type="transmembrane region" description="Helical" evidence="5">
    <location>
        <begin position="17"/>
        <end position="39"/>
    </location>
</feature>
<name>A0ABU7WAQ8_9GAMM</name>
<dbReference type="PIRSF" id="PIRSF006060">
    <property type="entry name" value="AA_transporter"/>
    <property type="match status" value="1"/>
</dbReference>
<evidence type="ECO:0000256" key="3">
    <source>
        <dbReference type="ARBA" id="ARBA00022989"/>
    </source>
</evidence>